<reference evidence="5 6" key="1">
    <citation type="submission" date="2020-08" db="EMBL/GenBank/DDBJ databases">
        <title>Bridging the membrane lipid divide: bacteria of the FCB group superphylum have the potential to synthesize archaeal ether lipids.</title>
        <authorList>
            <person name="Villanueva L."/>
            <person name="Von Meijenfeldt F.A.B."/>
            <person name="Westbye A.B."/>
            <person name="Yadav S."/>
            <person name="Hopmans E.C."/>
            <person name="Dutilh B.E."/>
            <person name="Sinninghe Damste J.S."/>
        </authorList>
    </citation>
    <scope>NUCLEOTIDE SEQUENCE [LARGE SCALE GENOMIC DNA]</scope>
    <source>
        <strain evidence="5">NIOZ-UU47</strain>
    </source>
</reference>
<gene>
    <name evidence="5" type="ORF">H8E41_03760</name>
</gene>
<dbReference type="PROSITE" id="PS50293">
    <property type="entry name" value="TPR_REGION"/>
    <property type="match status" value="1"/>
</dbReference>
<sequence>MEIWRKFTTNMPVFILVCVVASVILFQQVASAADCVRARVDFKKLKGVVERKEFLEKAILECVDDPEITYYYAYNMERLRKYDTALEYYRKAVSLDQNFAKAYMGMGDMYKELGEVGRAVAAYEKGLSLDPDNVWAKRSLQEIRSRSSQKAAVPLPEAKPVKTVQKVQPPQQKTIVAAEKVKQQADPGNGRLEKVAVTTKSTQQSDVGRDDFIKGMIREDAASDQLLPGKKVQSMHMPIQFEMDSGALTEEAMTLLDTVICQALQSDDLRGMRFEIVGHTDNTGTVEVNMYVSRLRAHTVKAYLETRCNVDPARLEVSYQGPSQPLFPNTTLENRTRNRRVEFRRLM</sequence>
<dbReference type="SMART" id="SM00028">
    <property type="entry name" value="TPR"/>
    <property type="match status" value="2"/>
</dbReference>
<evidence type="ECO:0000259" key="4">
    <source>
        <dbReference type="PROSITE" id="PS51123"/>
    </source>
</evidence>
<dbReference type="Gene3D" id="1.25.40.10">
    <property type="entry name" value="Tetratricopeptide repeat domain"/>
    <property type="match status" value="1"/>
</dbReference>
<feature type="chain" id="PRO_5035322577" evidence="3">
    <location>
        <begin position="33"/>
        <end position="347"/>
    </location>
</feature>
<dbReference type="SUPFAM" id="SSF48452">
    <property type="entry name" value="TPR-like"/>
    <property type="match status" value="1"/>
</dbReference>
<keyword evidence="2" id="KW-0472">Membrane</keyword>
<evidence type="ECO:0000256" key="3">
    <source>
        <dbReference type="SAM" id="SignalP"/>
    </source>
</evidence>
<feature type="signal peptide" evidence="3">
    <location>
        <begin position="1"/>
        <end position="32"/>
    </location>
</feature>
<proteinExistence type="predicted"/>
<dbReference type="PROSITE" id="PS51123">
    <property type="entry name" value="OMPA_2"/>
    <property type="match status" value="1"/>
</dbReference>
<dbReference type="PANTHER" id="PTHR30329">
    <property type="entry name" value="STATOR ELEMENT OF FLAGELLAR MOTOR COMPLEX"/>
    <property type="match status" value="1"/>
</dbReference>
<comment type="caution">
    <text evidence="5">The sequence shown here is derived from an EMBL/GenBank/DDBJ whole genome shotgun (WGS) entry which is preliminary data.</text>
</comment>
<dbReference type="EMBL" id="JACNJZ010000065">
    <property type="protein sequence ID" value="MBC8316996.1"/>
    <property type="molecule type" value="Genomic_DNA"/>
</dbReference>
<dbReference type="SUPFAM" id="SSF103088">
    <property type="entry name" value="OmpA-like"/>
    <property type="match status" value="1"/>
</dbReference>
<dbReference type="PANTHER" id="PTHR30329:SF21">
    <property type="entry name" value="LIPOPROTEIN YIAD-RELATED"/>
    <property type="match status" value="1"/>
</dbReference>
<dbReference type="GO" id="GO:0016020">
    <property type="term" value="C:membrane"/>
    <property type="evidence" value="ECO:0007669"/>
    <property type="project" value="UniProtKB-UniRule"/>
</dbReference>
<dbReference type="InterPro" id="IPR006665">
    <property type="entry name" value="OmpA-like"/>
</dbReference>
<keyword evidence="3" id="KW-0732">Signal</keyword>
<dbReference type="InterPro" id="IPR011990">
    <property type="entry name" value="TPR-like_helical_dom_sf"/>
</dbReference>
<evidence type="ECO:0000313" key="6">
    <source>
        <dbReference type="Proteomes" id="UP000614424"/>
    </source>
</evidence>
<evidence type="ECO:0000256" key="1">
    <source>
        <dbReference type="PROSITE-ProRule" id="PRU00339"/>
    </source>
</evidence>
<dbReference type="Proteomes" id="UP000614424">
    <property type="component" value="Unassembled WGS sequence"/>
</dbReference>
<dbReference type="Pfam" id="PF00691">
    <property type="entry name" value="OmpA"/>
    <property type="match status" value="1"/>
</dbReference>
<keyword evidence="1" id="KW-0802">TPR repeat</keyword>
<dbReference type="AlphaFoldDB" id="A0A8J6N9G3"/>
<protein>
    <submittedName>
        <fullName evidence="5">OmpA family protein</fullName>
    </submittedName>
</protein>
<dbReference type="InterPro" id="IPR050330">
    <property type="entry name" value="Bact_OuterMem_StrucFunc"/>
</dbReference>
<accession>A0A8J6N9G3</accession>
<feature type="repeat" description="TPR" evidence="1">
    <location>
        <begin position="66"/>
        <end position="99"/>
    </location>
</feature>
<organism evidence="5 6">
    <name type="scientific">Candidatus Desulfobia pelagia</name>
    <dbReference type="NCBI Taxonomy" id="2841692"/>
    <lineage>
        <taxon>Bacteria</taxon>
        <taxon>Pseudomonadati</taxon>
        <taxon>Thermodesulfobacteriota</taxon>
        <taxon>Desulfobulbia</taxon>
        <taxon>Desulfobulbales</taxon>
        <taxon>Desulfobulbaceae</taxon>
        <taxon>Candidatus Desulfobia</taxon>
    </lineage>
</organism>
<feature type="repeat" description="TPR" evidence="1">
    <location>
        <begin position="100"/>
        <end position="133"/>
    </location>
</feature>
<dbReference type="InterPro" id="IPR036737">
    <property type="entry name" value="OmpA-like_sf"/>
</dbReference>
<dbReference type="Gene3D" id="3.30.1330.60">
    <property type="entry name" value="OmpA-like domain"/>
    <property type="match status" value="1"/>
</dbReference>
<dbReference type="PROSITE" id="PS50005">
    <property type="entry name" value="TPR"/>
    <property type="match status" value="2"/>
</dbReference>
<name>A0A8J6N9G3_9BACT</name>
<dbReference type="InterPro" id="IPR019734">
    <property type="entry name" value="TPR_rpt"/>
</dbReference>
<dbReference type="Pfam" id="PF13181">
    <property type="entry name" value="TPR_8"/>
    <property type="match status" value="2"/>
</dbReference>
<evidence type="ECO:0000256" key="2">
    <source>
        <dbReference type="PROSITE-ProRule" id="PRU00473"/>
    </source>
</evidence>
<dbReference type="CDD" id="cd07185">
    <property type="entry name" value="OmpA_C-like"/>
    <property type="match status" value="1"/>
</dbReference>
<evidence type="ECO:0000313" key="5">
    <source>
        <dbReference type="EMBL" id="MBC8316996.1"/>
    </source>
</evidence>
<feature type="domain" description="OmpA-like" evidence="4">
    <location>
        <begin position="228"/>
        <end position="347"/>
    </location>
</feature>